<dbReference type="Proteomes" id="UP000707451">
    <property type="component" value="Unassembled WGS sequence"/>
</dbReference>
<feature type="compositionally biased region" description="Basic and acidic residues" evidence="1">
    <location>
        <begin position="77"/>
        <end position="94"/>
    </location>
</feature>
<dbReference type="OrthoDB" id="2435978at2759"/>
<feature type="region of interest" description="Disordered" evidence="1">
    <location>
        <begin position="77"/>
        <end position="96"/>
    </location>
</feature>
<feature type="compositionally biased region" description="Low complexity" evidence="1">
    <location>
        <begin position="136"/>
        <end position="153"/>
    </location>
</feature>
<evidence type="ECO:0000313" key="3">
    <source>
        <dbReference type="Proteomes" id="UP000707451"/>
    </source>
</evidence>
<gene>
    <name evidence="2" type="ORF">KI688_000575</name>
</gene>
<sequence length="455" mass="50891">MKPDLQRAIVQATSSLKNPAYFLQDPTLYTFDTYFRSCPDGTSRKAAENGWRQKLIPNLRKSGNLLLTETGSRLERAWQADRGQRQADHHDERSRHKRAAFLQSALDDHRAAIITHSTQKLPRDLQELLPVPPEPVSQRSRSTSPTSLSSSTPKGSQVASPSSIHTQALATFDDAAEYFGQAKALQDVVLDTLQEGDFVPARTDGILDFHNVDKIALLSGILHLHDQHHALNKAAIASIRNNSLEVVYTTEDEDKSKAKAAATRWNQWVMTFRSLVSEEKQLAQKEGRDPRPVPTNSLVKDILSSYDLCEQEGILPVFFAGVNTFRKFNNWKIPQSEMSWTTSVVVPILEEFMFAQHEVMFTCTSAGKICKARGSLKEQPSQPDVIGLVDEGETEVYFGEIKVAKASLEEQHVDRLRLAIFSKDVLDLFERTLENTPPVVSFQVVGRQVHASDSG</sequence>
<dbReference type="AlphaFoldDB" id="A0A9P7Y4W2"/>
<organism evidence="2 3">
    <name type="scientific">Linnemannia hyalina</name>
    <dbReference type="NCBI Taxonomy" id="64524"/>
    <lineage>
        <taxon>Eukaryota</taxon>
        <taxon>Fungi</taxon>
        <taxon>Fungi incertae sedis</taxon>
        <taxon>Mucoromycota</taxon>
        <taxon>Mortierellomycotina</taxon>
        <taxon>Mortierellomycetes</taxon>
        <taxon>Mortierellales</taxon>
        <taxon>Mortierellaceae</taxon>
        <taxon>Linnemannia</taxon>
    </lineage>
</organism>
<accession>A0A9P7Y4W2</accession>
<comment type="caution">
    <text evidence="2">The sequence shown here is derived from an EMBL/GenBank/DDBJ whole genome shotgun (WGS) entry which is preliminary data.</text>
</comment>
<keyword evidence="3" id="KW-1185">Reference proteome</keyword>
<evidence type="ECO:0000313" key="2">
    <source>
        <dbReference type="EMBL" id="KAG9072797.1"/>
    </source>
</evidence>
<evidence type="ECO:0000256" key="1">
    <source>
        <dbReference type="SAM" id="MobiDB-lite"/>
    </source>
</evidence>
<name>A0A9P7Y4W2_9FUNG</name>
<proteinExistence type="predicted"/>
<feature type="region of interest" description="Disordered" evidence="1">
    <location>
        <begin position="123"/>
        <end position="162"/>
    </location>
</feature>
<dbReference type="EMBL" id="JAHRHY010000001">
    <property type="protein sequence ID" value="KAG9072797.1"/>
    <property type="molecule type" value="Genomic_DNA"/>
</dbReference>
<reference evidence="2" key="1">
    <citation type="submission" date="2021-06" db="EMBL/GenBank/DDBJ databases">
        <title>Genome Sequence of Mortierella hyaline Strain SCG-10, a Cold-Adapted, Nitrate-Reducing Fungus Isolated from Soil in Minnesota, USA.</title>
        <authorList>
            <person name="Aldossari N."/>
        </authorList>
    </citation>
    <scope>NUCLEOTIDE SEQUENCE</scope>
    <source>
        <strain evidence="2">SCG-10</strain>
    </source>
</reference>
<protein>
    <submittedName>
        <fullName evidence="2">Uncharacterized protein</fullName>
    </submittedName>
</protein>